<dbReference type="Proteomes" id="UP001501556">
    <property type="component" value="Unassembled WGS sequence"/>
</dbReference>
<keyword evidence="4 9" id="KW-0240">DNA-directed RNA polymerase</keyword>
<dbReference type="Gene3D" id="3.90.940.10">
    <property type="match status" value="1"/>
</dbReference>
<keyword evidence="10" id="KW-1185">Reference proteome</keyword>
<dbReference type="EC" id="2.7.7.6" evidence="2"/>
<dbReference type="Pfam" id="PF01192">
    <property type="entry name" value="RNA_pol_Rpb6"/>
    <property type="match status" value="1"/>
</dbReference>
<evidence type="ECO:0000313" key="10">
    <source>
        <dbReference type="Proteomes" id="UP001501556"/>
    </source>
</evidence>
<name>A0ABP7PDZ2_9BACT</name>
<evidence type="ECO:0000256" key="4">
    <source>
        <dbReference type="ARBA" id="ARBA00022478"/>
    </source>
</evidence>
<dbReference type="GO" id="GO:0000428">
    <property type="term" value="C:DNA-directed RNA polymerase complex"/>
    <property type="evidence" value="ECO:0007669"/>
    <property type="project" value="UniProtKB-KW"/>
</dbReference>
<organism evidence="9 10">
    <name type="scientific">Hymenobacter antarcticus</name>
    <dbReference type="NCBI Taxonomy" id="486270"/>
    <lineage>
        <taxon>Bacteria</taxon>
        <taxon>Pseudomonadati</taxon>
        <taxon>Bacteroidota</taxon>
        <taxon>Cytophagia</taxon>
        <taxon>Cytophagales</taxon>
        <taxon>Hymenobacteraceae</taxon>
        <taxon>Hymenobacter</taxon>
    </lineage>
</organism>
<dbReference type="SMART" id="SM01409">
    <property type="entry name" value="RNA_pol_Rpb6"/>
    <property type="match status" value="1"/>
</dbReference>
<dbReference type="EMBL" id="BAABDI010000003">
    <property type="protein sequence ID" value="GAA3963998.1"/>
    <property type="molecule type" value="Genomic_DNA"/>
</dbReference>
<accession>A0ABP7PDZ2</accession>
<evidence type="ECO:0000313" key="9">
    <source>
        <dbReference type="EMBL" id="GAA3963998.1"/>
    </source>
</evidence>
<gene>
    <name evidence="9" type="ORF">GCM10022407_08340</name>
</gene>
<evidence type="ECO:0000256" key="2">
    <source>
        <dbReference type="ARBA" id="ARBA00012418"/>
    </source>
</evidence>
<comment type="similarity">
    <text evidence="1">Belongs to the RNA polymerase subunit omega family.</text>
</comment>
<evidence type="ECO:0000256" key="7">
    <source>
        <dbReference type="ARBA" id="ARBA00030998"/>
    </source>
</evidence>
<dbReference type="InterPro" id="IPR006110">
    <property type="entry name" value="Pol_omega/Rpo6/RPB6"/>
</dbReference>
<evidence type="ECO:0000256" key="6">
    <source>
        <dbReference type="ARBA" id="ARBA00029924"/>
    </source>
</evidence>
<keyword evidence="5" id="KW-0804">Transcription</keyword>
<sequence>MSLIQPMKPNPNTPSSSIITRNVADITGDNGNVYEAIAVISKRANQLSIKLKEELNDRLAEFASTVDNLEEVFENREQIEVSKHYERMPKPTSLAIEEFLAGKIAYTTPAPEEVPVPRELF</sequence>
<dbReference type="InterPro" id="IPR036161">
    <property type="entry name" value="RPB6/omega-like_sf"/>
</dbReference>
<evidence type="ECO:0000256" key="3">
    <source>
        <dbReference type="ARBA" id="ARBA00013725"/>
    </source>
</evidence>
<evidence type="ECO:0000256" key="5">
    <source>
        <dbReference type="ARBA" id="ARBA00023163"/>
    </source>
</evidence>
<dbReference type="SUPFAM" id="SSF63562">
    <property type="entry name" value="RPB6/omega subunit-like"/>
    <property type="match status" value="1"/>
</dbReference>
<comment type="caution">
    <text evidence="9">The sequence shown here is derived from an EMBL/GenBank/DDBJ whole genome shotgun (WGS) entry which is preliminary data.</text>
</comment>
<evidence type="ECO:0000256" key="1">
    <source>
        <dbReference type="ARBA" id="ARBA00006711"/>
    </source>
</evidence>
<protein>
    <recommendedName>
        <fullName evidence="3">DNA-directed RNA polymerase subunit omega</fullName>
        <ecNumber evidence="2">2.7.7.6</ecNumber>
    </recommendedName>
    <alternativeName>
        <fullName evidence="7">RNA polymerase omega subunit</fullName>
    </alternativeName>
    <alternativeName>
        <fullName evidence="6">Transcriptase subunit omega</fullName>
    </alternativeName>
</protein>
<reference evidence="10" key="1">
    <citation type="journal article" date="2019" name="Int. J. Syst. Evol. Microbiol.">
        <title>The Global Catalogue of Microorganisms (GCM) 10K type strain sequencing project: providing services to taxonomists for standard genome sequencing and annotation.</title>
        <authorList>
            <consortium name="The Broad Institute Genomics Platform"/>
            <consortium name="The Broad Institute Genome Sequencing Center for Infectious Disease"/>
            <person name="Wu L."/>
            <person name="Ma J."/>
        </authorList>
    </citation>
    <scope>NUCLEOTIDE SEQUENCE [LARGE SCALE GENOMIC DNA]</scope>
    <source>
        <strain evidence="10">JCM 17217</strain>
    </source>
</reference>
<comment type="catalytic activity">
    <reaction evidence="8">
        <text>RNA(n) + a ribonucleoside 5'-triphosphate = RNA(n+1) + diphosphate</text>
        <dbReference type="Rhea" id="RHEA:21248"/>
        <dbReference type="Rhea" id="RHEA-COMP:14527"/>
        <dbReference type="Rhea" id="RHEA-COMP:17342"/>
        <dbReference type="ChEBI" id="CHEBI:33019"/>
        <dbReference type="ChEBI" id="CHEBI:61557"/>
        <dbReference type="ChEBI" id="CHEBI:140395"/>
        <dbReference type="EC" id="2.7.7.6"/>
    </reaction>
</comment>
<evidence type="ECO:0000256" key="8">
    <source>
        <dbReference type="ARBA" id="ARBA00048552"/>
    </source>
</evidence>
<proteinExistence type="inferred from homology"/>